<accession>A0ABQ6GFQ0</accession>
<keyword evidence="5" id="KW-0597">Phosphoprotein</keyword>
<keyword evidence="10" id="KW-0067">ATP-binding</keyword>
<dbReference type="Pfam" id="PF00672">
    <property type="entry name" value="HAMP"/>
    <property type="match status" value="1"/>
</dbReference>
<evidence type="ECO:0000256" key="9">
    <source>
        <dbReference type="ARBA" id="ARBA00022777"/>
    </source>
</evidence>
<dbReference type="CDD" id="cd06225">
    <property type="entry name" value="HAMP"/>
    <property type="match status" value="1"/>
</dbReference>
<keyword evidence="9 20" id="KW-0418">Kinase</keyword>
<dbReference type="InterPro" id="IPR003594">
    <property type="entry name" value="HATPase_dom"/>
</dbReference>
<keyword evidence="12" id="KW-0902">Two-component regulatory system</keyword>
<comment type="subcellular location">
    <subcellularLocation>
        <location evidence="2">Cell membrane</location>
        <topology evidence="2">Multi-pass membrane protein</topology>
    </subcellularLocation>
</comment>
<evidence type="ECO:0000256" key="5">
    <source>
        <dbReference type="ARBA" id="ARBA00022553"/>
    </source>
</evidence>
<dbReference type="PROSITE" id="PS50109">
    <property type="entry name" value="HIS_KIN"/>
    <property type="match status" value="1"/>
</dbReference>
<feature type="domain" description="Histidine kinase" evidence="18">
    <location>
        <begin position="236"/>
        <end position="451"/>
    </location>
</feature>
<evidence type="ECO:0000256" key="16">
    <source>
        <dbReference type="ARBA" id="ARBA00040841"/>
    </source>
</evidence>
<dbReference type="EMBL" id="BSSQ01000016">
    <property type="protein sequence ID" value="GLX69774.1"/>
    <property type="molecule type" value="Genomic_DNA"/>
</dbReference>
<evidence type="ECO:0000256" key="12">
    <source>
        <dbReference type="ARBA" id="ARBA00023012"/>
    </source>
</evidence>
<dbReference type="InterPro" id="IPR003661">
    <property type="entry name" value="HisK_dim/P_dom"/>
</dbReference>
<dbReference type="PROSITE" id="PS50885">
    <property type="entry name" value="HAMP"/>
    <property type="match status" value="1"/>
</dbReference>
<organism evidence="20 21">
    <name type="scientific">Paenibacillus glycanilyticus</name>
    <dbReference type="NCBI Taxonomy" id="126569"/>
    <lineage>
        <taxon>Bacteria</taxon>
        <taxon>Bacillati</taxon>
        <taxon>Bacillota</taxon>
        <taxon>Bacilli</taxon>
        <taxon>Bacillales</taxon>
        <taxon>Paenibacillaceae</taxon>
        <taxon>Paenibacillus</taxon>
    </lineage>
</organism>
<dbReference type="InterPro" id="IPR003660">
    <property type="entry name" value="HAMP_dom"/>
</dbReference>
<dbReference type="GO" id="GO:0016301">
    <property type="term" value="F:kinase activity"/>
    <property type="evidence" value="ECO:0007669"/>
    <property type="project" value="UniProtKB-KW"/>
</dbReference>
<dbReference type="SUPFAM" id="SSF55874">
    <property type="entry name" value="ATPase domain of HSP90 chaperone/DNA topoisomerase II/histidine kinase"/>
    <property type="match status" value="1"/>
</dbReference>
<evidence type="ECO:0000256" key="17">
    <source>
        <dbReference type="SAM" id="Phobius"/>
    </source>
</evidence>
<evidence type="ECO:0000256" key="3">
    <source>
        <dbReference type="ARBA" id="ARBA00012438"/>
    </source>
</evidence>
<keyword evidence="8" id="KW-0547">Nucleotide-binding</keyword>
<keyword evidence="21" id="KW-1185">Reference proteome</keyword>
<protein>
    <recommendedName>
        <fullName evidence="16">Heme sensor protein HssS</fullName>
        <ecNumber evidence="3">2.7.13.3</ecNumber>
    </recommendedName>
</protein>
<evidence type="ECO:0000256" key="10">
    <source>
        <dbReference type="ARBA" id="ARBA00022840"/>
    </source>
</evidence>
<dbReference type="InterPro" id="IPR050398">
    <property type="entry name" value="HssS/ArlS-like"/>
</dbReference>
<evidence type="ECO:0000259" key="19">
    <source>
        <dbReference type="PROSITE" id="PS50885"/>
    </source>
</evidence>
<evidence type="ECO:0000256" key="11">
    <source>
        <dbReference type="ARBA" id="ARBA00022989"/>
    </source>
</evidence>
<evidence type="ECO:0000256" key="4">
    <source>
        <dbReference type="ARBA" id="ARBA00022475"/>
    </source>
</evidence>
<evidence type="ECO:0000256" key="1">
    <source>
        <dbReference type="ARBA" id="ARBA00000085"/>
    </source>
</evidence>
<evidence type="ECO:0000256" key="15">
    <source>
        <dbReference type="ARBA" id="ARBA00037219"/>
    </source>
</evidence>
<evidence type="ECO:0000256" key="14">
    <source>
        <dbReference type="ARBA" id="ARBA00023136"/>
    </source>
</evidence>
<evidence type="ECO:0000256" key="2">
    <source>
        <dbReference type="ARBA" id="ARBA00004651"/>
    </source>
</evidence>
<comment type="function">
    <text evidence="15">Member of the two-component regulatory system HssS/HssR involved in intracellular heme homeostasis and tempering of staphylococcal virulence. HssS functions as a heme sensor histidine kinase which is autophosphorylated at a histidine residue and transfers its phosphate group to an aspartate residue of HssR. HssR/HssS activates the expression of hrtAB, an efflux pump, in response to extracellular heme, hemin, hemoglobin or blood.</text>
</comment>
<keyword evidence="11 17" id="KW-1133">Transmembrane helix</keyword>
<feature type="transmembrane region" description="Helical" evidence="17">
    <location>
        <begin position="6"/>
        <end position="27"/>
    </location>
</feature>
<dbReference type="SMART" id="SM00388">
    <property type="entry name" value="HisKA"/>
    <property type="match status" value="1"/>
</dbReference>
<evidence type="ECO:0000313" key="20">
    <source>
        <dbReference type="EMBL" id="GLX69774.1"/>
    </source>
</evidence>
<keyword evidence="7 17" id="KW-0812">Transmembrane</keyword>
<proteinExistence type="predicted"/>
<dbReference type="CDD" id="cd00082">
    <property type="entry name" value="HisKA"/>
    <property type="match status" value="1"/>
</dbReference>
<dbReference type="InterPro" id="IPR005467">
    <property type="entry name" value="His_kinase_dom"/>
</dbReference>
<comment type="caution">
    <text evidence="20">The sequence shown here is derived from an EMBL/GenBank/DDBJ whole genome shotgun (WGS) entry which is preliminary data.</text>
</comment>
<dbReference type="Gene3D" id="3.30.565.10">
    <property type="entry name" value="Histidine kinase-like ATPase, C-terminal domain"/>
    <property type="match status" value="1"/>
</dbReference>
<reference evidence="20 21" key="1">
    <citation type="submission" date="2023-03" db="EMBL/GenBank/DDBJ databases">
        <title>Draft genome sequence of the bacteria which degrade cell wall of Tricholomamatutake.</title>
        <authorList>
            <person name="Konishi Y."/>
            <person name="Fukuta Y."/>
            <person name="Shirasaka N."/>
        </authorList>
    </citation>
    <scope>NUCLEOTIDE SEQUENCE [LARGE SCALE GENOMIC DNA]</scope>
    <source>
        <strain evidence="21">mu1</strain>
    </source>
</reference>
<evidence type="ECO:0000256" key="7">
    <source>
        <dbReference type="ARBA" id="ARBA00022692"/>
    </source>
</evidence>
<comment type="catalytic activity">
    <reaction evidence="1">
        <text>ATP + protein L-histidine = ADP + protein N-phospho-L-histidine.</text>
        <dbReference type="EC" id="2.7.13.3"/>
    </reaction>
</comment>
<name>A0ABQ6GFQ0_9BACL</name>
<dbReference type="Proteomes" id="UP001157114">
    <property type="component" value="Unassembled WGS sequence"/>
</dbReference>
<dbReference type="Gene3D" id="6.10.340.10">
    <property type="match status" value="1"/>
</dbReference>
<dbReference type="Pfam" id="PF00512">
    <property type="entry name" value="HisKA"/>
    <property type="match status" value="1"/>
</dbReference>
<dbReference type="EC" id="2.7.13.3" evidence="3"/>
<dbReference type="InterPro" id="IPR036097">
    <property type="entry name" value="HisK_dim/P_sf"/>
</dbReference>
<evidence type="ECO:0000256" key="13">
    <source>
        <dbReference type="ARBA" id="ARBA00023026"/>
    </source>
</evidence>
<keyword evidence="4" id="KW-1003">Cell membrane</keyword>
<dbReference type="InterPro" id="IPR036890">
    <property type="entry name" value="HATPase_C_sf"/>
</dbReference>
<dbReference type="SMART" id="SM00387">
    <property type="entry name" value="HATPase_c"/>
    <property type="match status" value="1"/>
</dbReference>
<dbReference type="SMART" id="SM00304">
    <property type="entry name" value="HAMP"/>
    <property type="match status" value="1"/>
</dbReference>
<keyword evidence="6" id="KW-0808">Transferase</keyword>
<evidence type="ECO:0000259" key="18">
    <source>
        <dbReference type="PROSITE" id="PS50109"/>
    </source>
</evidence>
<keyword evidence="14 17" id="KW-0472">Membrane</keyword>
<dbReference type="PRINTS" id="PR00344">
    <property type="entry name" value="BCTRLSENSOR"/>
</dbReference>
<dbReference type="RefSeq" id="WP_284240554.1">
    <property type="nucleotide sequence ID" value="NZ_BSSQ01000016.1"/>
</dbReference>
<sequence>MTKSLYVRVVITFVGAVIVSMLLGLMLNGRFTDQIRYSVQDSMILTGKKIIQAYINAYPNNTDAVLLGLSAFPNYSIRLLDGEGTVLFESVAKKDKPPEFHEKAIEYVLQGGIFQRQQNKSKNPTIGLPFTINDKHFALFVETNYDDIDQIFAHAIRNEMLVILGIGSLFIAIAARYVVRPLQRLTRATRLMAKGDFNVRLKSKHKDEIGQLTASFNQMAQELGAIEQTRRQFVSDVSHEIQSPLTSIKGFTHALMQKQMDEGNRMRLLGIIAEESDRLSRLSEDLLQLSSLDYEHLKLNVSNYRLDEQVRGVIIALEPQWSGKSLVVSLEAEPLLLSADRDRLNQLWMNLLGNAVKFTDNGDNIAIAIRDLGDHVLTTIKDSGQGIPEDELGNIFKPFYKVDKARDRAIHGNGIGLSIVKRIVDLHEGEIQISSRMGEGTTVTVSLPKHR</sequence>
<evidence type="ECO:0000313" key="21">
    <source>
        <dbReference type="Proteomes" id="UP001157114"/>
    </source>
</evidence>
<feature type="transmembrane region" description="Helical" evidence="17">
    <location>
        <begin position="160"/>
        <end position="179"/>
    </location>
</feature>
<dbReference type="Pfam" id="PF02518">
    <property type="entry name" value="HATPase_c"/>
    <property type="match status" value="1"/>
</dbReference>
<dbReference type="CDD" id="cd00075">
    <property type="entry name" value="HATPase"/>
    <property type="match status" value="1"/>
</dbReference>
<dbReference type="SUPFAM" id="SSF47384">
    <property type="entry name" value="Homodimeric domain of signal transducing histidine kinase"/>
    <property type="match status" value="1"/>
</dbReference>
<evidence type="ECO:0000256" key="6">
    <source>
        <dbReference type="ARBA" id="ARBA00022679"/>
    </source>
</evidence>
<gene>
    <name evidence="20" type="ORF">MU1_41200</name>
</gene>
<dbReference type="SUPFAM" id="SSF158472">
    <property type="entry name" value="HAMP domain-like"/>
    <property type="match status" value="1"/>
</dbReference>
<dbReference type="PANTHER" id="PTHR45528">
    <property type="entry name" value="SENSOR HISTIDINE KINASE CPXA"/>
    <property type="match status" value="1"/>
</dbReference>
<dbReference type="InterPro" id="IPR004358">
    <property type="entry name" value="Sig_transdc_His_kin-like_C"/>
</dbReference>
<feature type="domain" description="HAMP" evidence="19">
    <location>
        <begin position="176"/>
        <end position="228"/>
    </location>
</feature>
<dbReference type="Gene3D" id="1.10.287.130">
    <property type="match status" value="1"/>
</dbReference>
<keyword evidence="13" id="KW-0843">Virulence</keyword>
<evidence type="ECO:0000256" key="8">
    <source>
        <dbReference type="ARBA" id="ARBA00022741"/>
    </source>
</evidence>
<dbReference type="PANTHER" id="PTHR45528:SF11">
    <property type="entry name" value="HISTIDINE KINASE"/>
    <property type="match status" value="1"/>
</dbReference>